<accession>A0A2S5DMN3</accession>
<comment type="caution">
    <text evidence="1">The sequence shown here is derived from an EMBL/GenBank/DDBJ whole genome shotgun (WGS) entry which is preliminary data.</text>
</comment>
<proteinExistence type="predicted"/>
<dbReference type="AlphaFoldDB" id="A0A2S5DMN3"/>
<dbReference type="EMBL" id="PQVP01000004">
    <property type="protein sequence ID" value="POZ80368.1"/>
    <property type="molecule type" value="Genomic_DNA"/>
</dbReference>
<sequence>MSTLEGGLSKITEAEFRDAAKNNAIKHASVLRTDRGYLFVVELSWKEGLHTLYTFRNEPRTWASLDSMMKYFEKHELNVNVITLQWNPKG</sequence>
<gene>
    <name evidence="1" type="ORF">C3743_38600</name>
</gene>
<reference evidence="1 2" key="1">
    <citation type="submission" date="2018-01" db="EMBL/GenBank/DDBJ databases">
        <title>Successful Treatment of Persistent Burkholderia cepacia Bacteremia with Ceftazidime-Avibactam.</title>
        <authorList>
            <person name="Tamma P."/>
            <person name="Fan Y."/>
            <person name="Bergman Y."/>
            <person name="Sick-Samuels A."/>
            <person name="Hsu A."/>
            <person name="Timp W."/>
            <person name="Simner P."/>
        </authorList>
    </citation>
    <scope>NUCLEOTIDE SEQUENCE [LARGE SCALE GENOMIC DNA]</scope>
    <source>
        <strain evidence="1 2">170816</strain>
    </source>
</reference>
<name>A0A2S5DMN3_9BURK</name>
<organism evidence="1 2">
    <name type="scientific">Burkholderia contaminans</name>
    <dbReference type="NCBI Taxonomy" id="488447"/>
    <lineage>
        <taxon>Bacteria</taxon>
        <taxon>Pseudomonadati</taxon>
        <taxon>Pseudomonadota</taxon>
        <taxon>Betaproteobacteria</taxon>
        <taxon>Burkholderiales</taxon>
        <taxon>Burkholderiaceae</taxon>
        <taxon>Burkholderia</taxon>
        <taxon>Burkholderia cepacia complex</taxon>
    </lineage>
</organism>
<evidence type="ECO:0000313" key="2">
    <source>
        <dbReference type="Proteomes" id="UP000238655"/>
    </source>
</evidence>
<dbReference type="Proteomes" id="UP000238655">
    <property type="component" value="Unassembled WGS sequence"/>
</dbReference>
<evidence type="ECO:0000313" key="1">
    <source>
        <dbReference type="EMBL" id="POZ80368.1"/>
    </source>
</evidence>
<protein>
    <submittedName>
        <fullName evidence="1">Uncharacterized protein</fullName>
    </submittedName>
</protein>